<comment type="caution">
    <text evidence="1">The sequence shown here is derived from an EMBL/GenBank/DDBJ whole genome shotgun (WGS) entry which is preliminary data.</text>
</comment>
<protein>
    <submittedName>
        <fullName evidence="1">Uncharacterized protein</fullName>
    </submittedName>
</protein>
<evidence type="ECO:0000313" key="2">
    <source>
        <dbReference type="Proteomes" id="UP000749559"/>
    </source>
</evidence>
<proteinExistence type="predicted"/>
<dbReference type="PROSITE" id="PS50089">
    <property type="entry name" value="ZF_RING_2"/>
    <property type="match status" value="1"/>
</dbReference>
<dbReference type="PANTHER" id="PTHR40237:SF1">
    <property type="entry name" value="LD44813P"/>
    <property type="match status" value="1"/>
</dbReference>
<dbReference type="InterPro" id="IPR001841">
    <property type="entry name" value="Znf_RING"/>
</dbReference>
<dbReference type="InterPro" id="IPR016135">
    <property type="entry name" value="UBQ-conjugating_enzyme/RWD"/>
</dbReference>
<name>A0A8J1XI34_OWEFU</name>
<reference evidence="1" key="1">
    <citation type="submission" date="2022-03" db="EMBL/GenBank/DDBJ databases">
        <authorList>
            <person name="Martin C."/>
        </authorList>
    </citation>
    <scope>NUCLEOTIDE SEQUENCE</scope>
</reference>
<accession>A0A8J1XI34</accession>
<gene>
    <name evidence="1" type="ORF">OFUS_LOCUS22659</name>
</gene>
<dbReference type="SUPFAM" id="SSF57850">
    <property type="entry name" value="RING/U-box"/>
    <property type="match status" value="1"/>
</dbReference>
<dbReference type="OrthoDB" id="8062037at2759"/>
<evidence type="ECO:0000313" key="1">
    <source>
        <dbReference type="EMBL" id="CAH1798516.1"/>
    </source>
</evidence>
<dbReference type="Proteomes" id="UP000749559">
    <property type="component" value="Unassembled WGS sequence"/>
</dbReference>
<dbReference type="PANTHER" id="PTHR40237">
    <property type="entry name" value="LD44813P"/>
    <property type="match status" value="1"/>
</dbReference>
<dbReference type="InterPro" id="IPR006575">
    <property type="entry name" value="RWD_dom"/>
</dbReference>
<dbReference type="SUPFAM" id="SSF54495">
    <property type="entry name" value="UBC-like"/>
    <property type="match status" value="1"/>
</dbReference>
<dbReference type="PROSITE" id="PS50908">
    <property type="entry name" value="RWD"/>
    <property type="match status" value="1"/>
</dbReference>
<keyword evidence="2" id="KW-1185">Reference proteome</keyword>
<organism evidence="1 2">
    <name type="scientific">Owenia fusiformis</name>
    <name type="common">Polychaete worm</name>
    <dbReference type="NCBI Taxonomy" id="6347"/>
    <lineage>
        <taxon>Eukaryota</taxon>
        <taxon>Metazoa</taxon>
        <taxon>Spiralia</taxon>
        <taxon>Lophotrochozoa</taxon>
        <taxon>Annelida</taxon>
        <taxon>Polychaeta</taxon>
        <taxon>Sedentaria</taxon>
        <taxon>Canalipalpata</taxon>
        <taxon>Sabellida</taxon>
        <taxon>Oweniida</taxon>
        <taxon>Oweniidae</taxon>
        <taxon>Owenia</taxon>
    </lineage>
</organism>
<dbReference type="EMBL" id="CAIIXF020000011">
    <property type="protein sequence ID" value="CAH1798516.1"/>
    <property type="molecule type" value="Genomic_DNA"/>
</dbReference>
<dbReference type="AlphaFoldDB" id="A0A8J1XI34"/>
<dbReference type="InterPro" id="IPR013083">
    <property type="entry name" value="Znf_RING/FYVE/PHD"/>
</dbReference>
<sequence>MSEGIQFIQEELKDLKEKLKKLEDAELITCVPSMVRIHITKTAHKNLAICWIFPNDYPNSPIVTELKSKVFSTKLLDGLTKMCDAEAKKHIGRQQIILIAKFVDQFLEENPLCVCSDEISYIKNKLITEKDEFKLKQKNSQVIMKLSQDNYYFTVKCSIPLGYHSEQMKVEITSHNFPEIFLRNFLGQANEIARRHVTPPLRKRPKDPPFEPSPSLKPVADFLIRDCIRRLPGERCPCCGKRGLPKDPQNIITDEHHDMFAERVYCGHIYHHKCLDVYMKTPPFEGGKKCPACGKRIYHEKWGATPQIAEQRWAHKEAKKRELDEVVDFLDS</sequence>
<dbReference type="Gene3D" id="3.30.40.10">
    <property type="entry name" value="Zinc/RING finger domain, C3HC4 (zinc finger)"/>
    <property type="match status" value="1"/>
</dbReference>